<dbReference type="InterPro" id="IPR012467">
    <property type="entry name" value="DUF1684"/>
</dbReference>
<proteinExistence type="predicted"/>
<name>A0ABY8C0W4_9MICO</name>
<reference evidence="1 2" key="1">
    <citation type="submission" date="2023-03" db="EMBL/GenBank/DDBJ databases">
        <title>Genome sequence of Microbacterium sp. KACC 23027.</title>
        <authorList>
            <person name="Kim S."/>
            <person name="Heo J."/>
            <person name="Kwon S.-W."/>
        </authorList>
    </citation>
    <scope>NUCLEOTIDE SEQUENCE [LARGE SCALE GENOMIC DNA]</scope>
    <source>
        <strain evidence="1 2">KACC 23027</strain>
    </source>
</reference>
<dbReference type="RefSeq" id="WP_275278207.1">
    <property type="nucleotide sequence ID" value="NZ_CP119108.1"/>
</dbReference>
<dbReference type="Pfam" id="PF07920">
    <property type="entry name" value="DUF1684"/>
    <property type="match status" value="1"/>
</dbReference>
<accession>A0ABY8C0W4</accession>
<sequence length="266" mass="28096">MTDRDAADFVAAWESWHVAHEQERADPHGFLAITAAHWLTPEPQRFDDVPGAWSAGAEGAVVVLADGEALAVDGVPIIGRHTFVGVAPGAPARATWSTAGGGAVVEVADFGGHAVLRPRHPDNPTLVTYAGTPAYAPDERFVVDALFTPFATPREVAVDTVVDGLETVFDAAGTVEFELDGPHRLTAFSDDDGLRLLFTDRTSGVTTYAASRNLHIPAPDAAGHVRIDFNRATNLPCAYTSSAMCPLPPVENRLDVAVEAGEKIPG</sequence>
<protein>
    <submittedName>
        <fullName evidence="1">DUF1684 domain-containing protein</fullName>
    </submittedName>
</protein>
<keyword evidence="2" id="KW-1185">Reference proteome</keyword>
<evidence type="ECO:0000313" key="2">
    <source>
        <dbReference type="Proteomes" id="UP001214553"/>
    </source>
</evidence>
<dbReference type="PANTHER" id="PTHR41913">
    <property type="entry name" value="DUF1684 DOMAIN-CONTAINING PROTEIN"/>
    <property type="match status" value="1"/>
</dbReference>
<evidence type="ECO:0000313" key="1">
    <source>
        <dbReference type="EMBL" id="WEG08880.1"/>
    </source>
</evidence>
<dbReference type="PANTHER" id="PTHR41913:SF1">
    <property type="entry name" value="DUF1684 DOMAIN-CONTAINING PROTEIN"/>
    <property type="match status" value="1"/>
</dbReference>
<organism evidence="1 2">
    <name type="scientific">Microbacterium horticulturae</name>
    <dbReference type="NCBI Taxonomy" id="3028316"/>
    <lineage>
        <taxon>Bacteria</taxon>
        <taxon>Bacillati</taxon>
        <taxon>Actinomycetota</taxon>
        <taxon>Actinomycetes</taxon>
        <taxon>Micrococcales</taxon>
        <taxon>Microbacteriaceae</taxon>
        <taxon>Microbacterium</taxon>
    </lineage>
</organism>
<dbReference type="Proteomes" id="UP001214553">
    <property type="component" value="Chromosome"/>
</dbReference>
<dbReference type="EMBL" id="CP119108">
    <property type="protein sequence ID" value="WEG08880.1"/>
    <property type="molecule type" value="Genomic_DNA"/>
</dbReference>
<gene>
    <name evidence="1" type="ORF">PU630_16815</name>
</gene>